<keyword evidence="5" id="KW-1185">Reference proteome</keyword>
<dbReference type="OrthoDB" id="7883230at2759"/>
<feature type="signal peptide" evidence="2">
    <location>
        <begin position="1"/>
        <end position="16"/>
    </location>
</feature>
<dbReference type="Pfam" id="PF05267">
    <property type="entry name" value="DUF725"/>
    <property type="match status" value="1"/>
</dbReference>
<dbReference type="HOGENOM" id="CLU_837504_0_0_1"/>
<organism evidence="4 5">
    <name type="scientific">Drosophila virilis</name>
    <name type="common">Fruit fly</name>
    <dbReference type="NCBI Taxonomy" id="7244"/>
    <lineage>
        <taxon>Eukaryota</taxon>
        <taxon>Metazoa</taxon>
        <taxon>Ecdysozoa</taxon>
        <taxon>Arthropoda</taxon>
        <taxon>Hexapoda</taxon>
        <taxon>Insecta</taxon>
        <taxon>Pterygota</taxon>
        <taxon>Neoptera</taxon>
        <taxon>Endopterygota</taxon>
        <taxon>Diptera</taxon>
        <taxon>Brachycera</taxon>
        <taxon>Muscomorpha</taxon>
        <taxon>Ephydroidea</taxon>
        <taxon>Drosophilidae</taxon>
        <taxon>Drosophila</taxon>
    </lineage>
</organism>
<dbReference type="OMA" id="ACLMGTE"/>
<evidence type="ECO:0000313" key="5">
    <source>
        <dbReference type="Proteomes" id="UP000008792"/>
    </source>
</evidence>
<dbReference type="InParanoid" id="B4LJY0"/>
<evidence type="ECO:0000256" key="2">
    <source>
        <dbReference type="SAM" id="SignalP"/>
    </source>
</evidence>
<sequence>MFSLTLLACLAIAACATPSQRLGESKLLQAIRSTSELQQDNPTRSLECFQYYSEIFDQLLQQYEQEFQACQNTSQLQISLADESFKPVLSSLNNSAANACELIDNCNNQLDSLTSLACYSGVGTSDAKIMYNISNTASQYYGQLHQRIQMIQFTEEQCTSESKRSYELSTDQAYVNLQGCLMGNEPVPVKTTSVPVTTTPEPVPEPTFSVPVTNTSAPVKTTSVPLMTTSVPAVNTTTPEPVPETTTSVPVTTTSVPVKTTPEPGTTSSVPIKTTRFPRRTTKAPGKRPKTTSAPVMFTSALTTATPTTSDAPGYQPSLSAELKKLLHSLLH</sequence>
<gene>
    <name evidence="4" type="primary">Dvir\GJ22154</name>
    <name evidence="4" type="ORF">Dvir_GJ22154</name>
</gene>
<feature type="region of interest" description="Disordered" evidence="1">
    <location>
        <begin position="232"/>
        <end position="272"/>
    </location>
</feature>
<dbReference type="EMBL" id="CH940648">
    <property type="protein sequence ID" value="EDW61634.1"/>
    <property type="molecule type" value="Genomic_DNA"/>
</dbReference>
<dbReference type="eggNOG" id="ENOG502T9X6">
    <property type="taxonomic scope" value="Eukaryota"/>
</dbReference>
<dbReference type="STRING" id="7244.B4LJY0"/>
<dbReference type="FunCoup" id="B4LJY0">
    <property type="interactions" value="74"/>
</dbReference>
<name>B4LJY0_DROVI</name>
<evidence type="ECO:0000256" key="1">
    <source>
        <dbReference type="SAM" id="MobiDB-lite"/>
    </source>
</evidence>
<accession>B4LJY0</accession>
<reference evidence="4 5" key="1">
    <citation type="journal article" date="2007" name="Nature">
        <title>Evolution of genes and genomes on the Drosophila phylogeny.</title>
        <authorList>
            <consortium name="Drosophila 12 Genomes Consortium"/>
            <person name="Clark A.G."/>
            <person name="Eisen M.B."/>
            <person name="Smith D.R."/>
            <person name="Bergman C.M."/>
            <person name="Oliver B."/>
            <person name="Markow T.A."/>
            <person name="Kaufman T.C."/>
            <person name="Kellis M."/>
            <person name="Gelbart W."/>
            <person name="Iyer V.N."/>
            <person name="Pollard D.A."/>
            <person name="Sackton T.B."/>
            <person name="Larracuente A.M."/>
            <person name="Singh N.D."/>
            <person name="Abad J.P."/>
            <person name="Abt D.N."/>
            <person name="Adryan B."/>
            <person name="Aguade M."/>
            <person name="Akashi H."/>
            <person name="Anderson W.W."/>
            <person name="Aquadro C.F."/>
            <person name="Ardell D.H."/>
            <person name="Arguello R."/>
            <person name="Artieri C.G."/>
            <person name="Barbash D.A."/>
            <person name="Barker D."/>
            <person name="Barsanti P."/>
            <person name="Batterham P."/>
            <person name="Batzoglou S."/>
            <person name="Begun D."/>
            <person name="Bhutkar A."/>
            <person name="Blanco E."/>
            <person name="Bosak S.A."/>
            <person name="Bradley R.K."/>
            <person name="Brand A.D."/>
            <person name="Brent M.R."/>
            <person name="Brooks A.N."/>
            <person name="Brown R.H."/>
            <person name="Butlin R.K."/>
            <person name="Caggese C."/>
            <person name="Calvi B.R."/>
            <person name="Bernardo de Carvalho A."/>
            <person name="Caspi A."/>
            <person name="Castrezana S."/>
            <person name="Celniker S.E."/>
            <person name="Chang J.L."/>
            <person name="Chapple C."/>
            <person name="Chatterji S."/>
            <person name="Chinwalla A."/>
            <person name="Civetta A."/>
            <person name="Clifton S.W."/>
            <person name="Comeron J.M."/>
            <person name="Costello J.C."/>
            <person name="Coyne J.A."/>
            <person name="Daub J."/>
            <person name="David R.G."/>
            <person name="Delcher A.L."/>
            <person name="Delehaunty K."/>
            <person name="Do C.B."/>
            <person name="Ebling H."/>
            <person name="Edwards K."/>
            <person name="Eickbush T."/>
            <person name="Evans J.D."/>
            <person name="Filipski A."/>
            <person name="Findeiss S."/>
            <person name="Freyhult E."/>
            <person name="Fulton L."/>
            <person name="Fulton R."/>
            <person name="Garcia A.C."/>
            <person name="Gardiner A."/>
            <person name="Garfield D.A."/>
            <person name="Garvin B.E."/>
            <person name="Gibson G."/>
            <person name="Gilbert D."/>
            <person name="Gnerre S."/>
            <person name="Godfrey J."/>
            <person name="Good R."/>
            <person name="Gotea V."/>
            <person name="Gravely B."/>
            <person name="Greenberg A.J."/>
            <person name="Griffiths-Jones S."/>
            <person name="Gross S."/>
            <person name="Guigo R."/>
            <person name="Gustafson E.A."/>
            <person name="Haerty W."/>
            <person name="Hahn M.W."/>
            <person name="Halligan D.L."/>
            <person name="Halpern A.L."/>
            <person name="Halter G.M."/>
            <person name="Han M.V."/>
            <person name="Heger A."/>
            <person name="Hillier L."/>
            <person name="Hinrichs A.S."/>
            <person name="Holmes I."/>
            <person name="Hoskins R.A."/>
            <person name="Hubisz M.J."/>
            <person name="Hultmark D."/>
            <person name="Huntley M.A."/>
            <person name="Jaffe D.B."/>
            <person name="Jagadeeshan S."/>
            <person name="Jeck W.R."/>
            <person name="Johnson J."/>
            <person name="Jones C.D."/>
            <person name="Jordan W.C."/>
            <person name="Karpen G.H."/>
            <person name="Kataoka E."/>
            <person name="Keightley P.D."/>
            <person name="Kheradpour P."/>
            <person name="Kirkness E.F."/>
            <person name="Koerich L.B."/>
            <person name="Kristiansen K."/>
            <person name="Kudrna D."/>
            <person name="Kulathinal R.J."/>
            <person name="Kumar S."/>
            <person name="Kwok R."/>
            <person name="Lander E."/>
            <person name="Langley C.H."/>
            <person name="Lapoint R."/>
            <person name="Lazzaro B.P."/>
            <person name="Lee S.J."/>
            <person name="Levesque L."/>
            <person name="Li R."/>
            <person name="Lin C.F."/>
            <person name="Lin M.F."/>
            <person name="Lindblad-Toh K."/>
            <person name="Llopart A."/>
            <person name="Long M."/>
            <person name="Low L."/>
            <person name="Lozovsky E."/>
            <person name="Lu J."/>
            <person name="Luo M."/>
            <person name="Machado C.A."/>
            <person name="Makalowski W."/>
            <person name="Marzo M."/>
            <person name="Matsuda M."/>
            <person name="Matzkin L."/>
            <person name="McAllister B."/>
            <person name="McBride C.S."/>
            <person name="McKernan B."/>
            <person name="McKernan K."/>
            <person name="Mendez-Lago M."/>
            <person name="Minx P."/>
            <person name="Mollenhauer M.U."/>
            <person name="Montooth K."/>
            <person name="Mount S.M."/>
            <person name="Mu X."/>
            <person name="Myers E."/>
            <person name="Negre B."/>
            <person name="Newfeld S."/>
            <person name="Nielsen R."/>
            <person name="Noor M.A."/>
            <person name="O'Grady P."/>
            <person name="Pachter L."/>
            <person name="Papaceit M."/>
            <person name="Parisi M.J."/>
            <person name="Parisi M."/>
            <person name="Parts L."/>
            <person name="Pedersen J.S."/>
            <person name="Pesole G."/>
            <person name="Phillippy A.M."/>
            <person name="Ponting C.P."/>
            <person name="Pop M."/>
            <person name="Porcelli D."/>
            <person name="Powell J.R."/>
            <person name="Prohaska S."/>
            <person name="Pruitt K."/>
            <person name="Puig M."/>
            <person name="Quesneville H."/>
            <person name="Ram K.R."/>
            <person name="Rand D."/>
            <person name="Rasmussen M.D."/>
            <person name="Reed L.K."/>
            <person name="Reenan R."/>
            <person name="Reily A."/>
            <person name="Remington K.A."/>
            <person name="Rieger T.T."/>
            <person name="Ritchie M.G."/>
            <person name="Robin C."/>
            <person name="Rogers Y.H."/>
            <person name="Rohde C."/>
            <person name="Rozas J."/>
            <person name="Rubenfield M.J."/>
            <person name="Ruiz A."/>
            <person name="Russo S."/>
            <person name="Salzberg S.L."/>
            <person name="Sanchez-Gracia A."/>
            <person name="Saranga D.J."/>
            <person name="Sato H."/>
            <person name="Schaeffer S.W."/>
            <person name="Schatz M.C."/>
            <person name="Schlenke T."/>
            <person name="Schwartz R."/>
            <person name="Segarra C."/>
            <person name="Singh R.S."/>
            <person name="Sirot L."/>
            <person name="Sirota M."/>
            <person name="Sisneros N.B."/>
            <person name="Smith C.D."/>
            <person name="Smith T.F."/>
            <person name="Spieth J."/>
            <person name="Stage D.E."/>
            <person name="Stark A."/>
            <person name="Stephan W."/>
            <person name="Strausberg R.L."/>
            <person name="Strempel S."/>
            <person name="Sturgill D."/>
            <person name="Sutton G."/>
            <person name="Sutton G.G."/>
            <person name="Tao W."/>
            <person name="Teichmann S."/>
            <person name="Tobari Y.N."/>
            <person name="Tomimura Y."/>
            <person name="Tsolas J.M."/>
            <person name="Valente V.L."/>
            <person name="Venter E."/>
            <person name="Venter J.C."/>
            <person name="Vicario S."/>
            <person name="Vieira F.G."/>
            <person name="Vilella A.J."/>
            <person name="Villasante A."/>
            <person name="Walenz B."/>
            <person name="Wang J."/>
            <person name="Wasserman M."/>
            <person name="Watts T."/>
            <person name="Wilson D."/>
            <person name="Wilson R.K."/>
            <person name="Wing R.A."/>
            <person name="Wolfner M.F."/>
            <person name="Wong A."/>
            <person name="Wong G.K."/>
            <person name="Wu C.I."/>
            <person name="Wu G."/>
            <person name="Yamamoto D."/>
            <person name="Yang H.P."/>
            <person name="Yang S.P."/>
            <person name="Yorke J.A."/>
            <person name="Yoshida K."/>
            <person name="Zdobnov E."/>
            <person name="Zhang P."/>
            <person name="Zhang Y."/>
            <person name="Zimin A.V."/>
            <person name="Baldwin J."/>
            <person name="Abdouelleil A."/>
            <person name="Abdulkadir J."/>
            <person name="Abebe A."/>
            <person name="Abera B."/>
            <person name="Abreu J."/>
            <person name="Acer S.C."/>
            <person name="Aftuck L."/>
            <person name="Alexander A."/>
            <person name="An P."/>
            <person name="Anderson E."/>
            <person name="Anderson S."/>
            <person name="Arachi H."/>
            <person name="Azer M."/>
            <person name="Bachantsang P."/>
            <person name="Barry A."/>
            <person name="Bayul T."/>
            <person name="Berlin A."/>
            <person name="Bessette D."/>
            <person name="Bloom T."/>
            <person name="Blye J."/>
            <person name="Boguslavskiy L."/>
            <person name="Bonnet C."/>
            <person name="Boukhgalter B."/>
            <person name="Bourzgui I."/>
            <person name="Brown A."/>
            <person name="Cahill P."/>
            <person name="Channer S."/>
            <person name="Cheshatsang Y."/>
            <person name="Chuda L."/>
            <person name="Citroen M."/>
            <person name="Collymore A."/>
            <person name="Cooke P."/>
            <person name="Costello M."/>
            <person name="D'Aco K."/>
            <person name="Daza R."/>
            <person name="De Haan G."/>
            <person name="DeGray S."/>
            <person name="DeMaso C."/>
            <person name="Dhargay N."/>
            <person name="Dooley K."/>
            <person name="Dooley E."/>
            <person name="Doricent M."/>
            <person name="Dorje P."/>
            <person name="Dorjee K."/>
            <person name="Dupes A."/>
            <person name="Elong R."/>
            <person name="Falk J."/>
            <person name="Farina A."/>
            <person name="Faro S."/>
            <person name="Ferguson D."/>
            <person name="Fisher S."/>
            <person name="Foley C.D."/>
            <person name="Franke A."/>
            <person name="Friedrich D."/>
            <person name="Gadbois L."/>
            <person name="Gearin G."/>
            <person name="Gearin C.R."/>
            <person name="Giannoukos G."/>
            <person name="Goode T."/>
            <person name="Graham J."/>
            <person name="Grandbois E."/>
            <person name="Grewal S."/>
            <person name="Gyaltsen K."/>
            <person name="Hafez N."/>
            <person name="Hagos B."/>
            <person name="Hall J."/>
            <person name="Henson C."/>
            <person name="Hollinger A."/>
            <person name="Honan T."/>
            <person name="Huard M.D."/>
            <person name="Hughes L."/>
            <person name="Hurhula B."/>
            <person name="Husby M.E."/>
            <person name="Kamat A."/>
            <person name="Kanga B."/>
            <person name="Kashin S."/>
            <person name="Khazanovich D."/>
            <person name="Kisner P."/>
            <person name="Lance K."/>
            <person name="Lara M."/>
            <person name="Lee W."/>
            <person name="Lennon N."/>
            <person name="Letendre F."/>
            <person name="LeVine R."/>
            <person name="Lipovsky A."/>
            <person name="Liu X."/>
            <person name="Liu J."/>
            <person name="Liu S."/>
            <person name="Lokyitsang T."/>
            <person name="Lokyitsang Y."/>
            <person name="Lubonja R."/>
            <person name="Lui A."/>
            <person name="MacDonald P."/>
            <person name="Magnisalis V."/>
            <person name="Maru K."/>
            <person name="Matthews C."/>
            <person name="McCusker W."/>
            <person name="McDonough S."/>
            <person name="Mehta T."/>
            <person name="Meldrim J."/>
            <person name="Meneus L."/>
            <person name="Mihai O."/>
            <person name="Mihalev A."/>
            <person name="Mihova T."/>
            <person name="Mittelman R."/>
            <person name="Mlenga V."/>
            <person name="Montmayeur A."/>
            <person name="Mulrain L."/>
            <person name="Navidi A."/>
            <person name="Naylor J."/>
            <person name="Negash T."/>
            <person name="Nguyen T."/>
            <person name="Nguyen N."/>
            <person name="Nicol R."/>
            <person name="Norbu C."/>
            <person name="Norbu N."/>
            <person name="Novod N."/>
            <person name="O'Neill B."/>
            <person name="Osman S."/>
            <person name="Markiewicz E."/>
            <person name="Oyono O.L."/>
            <person name="Patti C."/>
            <person name="Phunkhang P."/>
            <person name="Pierre F."/>
            <person name="Priest M."/>
            <person name="Raghuraman S."/>
            <person name="Rege F."/>
            <person name="Reyes R."/>
            <person name="Rise C."/>
            <person name="Rogov P."/>
            <person name="Ross K."/>
            <person name="Ryan E."/>
            <person name="Settipalli S."/>
            <person name="Shea T."/>
            <person name="Sherpa N."/>
            <person name="Shi L."/>
            <person name="Shih D."/>
            <person name="Sparrow T."/>
            <person name="Spaulding J."/>
            <person name="Stalker J."/>
            <person name="Stange-Thomann N."/>
            <person name="Stavropoulos S."/>
            <person name="Stone C."/>
            <person name="Strader C."/>
            <person name="Tesfaye S."/>
            <person name="Thomson T."/>
            <person name="Thoulutsang Y."/>
            <person name="Thoulutsang D."/>
            <person name="Topham K."/>
            <person name="Topping I."/>
            <person name="Tsamla T."/>
            <person name="Vassiliev H."/>
            <person name="Vo A."/>
            <person name="Wangchuk T."/>
            <person name="Wangdi T."/>
            <person name="Weiand M."/>
            <person name="Wilkinson J."/>
            <person name="Wilson A."/>
            <person name="Yadav S."/>
            <person name="Young G."/>
            <person name="Yu Q."/>
            <person name="Zembek L."/>
            <person name="Zhong D."/>
            <person name="Zimmer A."/>
            <person name="Zwirko Z."/>
            <person name="Jaffe D.B."/>
            <person name="Alvarez P."/>
            <person name="Brockman W."/>
            <person name="Butler J."/>
            <person name="Chin C."/>
            <person name="Gnerre S."/>
            <person name="Grabherr M."/>
            <person name="Kleber M."/>
            <person name="Mauceli E."/>
            <person name="MacCallum I."/>
        </authorList>
    </citation>
    <scope>NUCLEOTIDE SEQUENCE [LARGE SCALE GENOMIC DNA]</scope>
    <source>
        <strain evidence="5">Tucson 15010-1051.87</strain>
    </source>
</reference>
<feature type="chain" id="PRO_5002816251" description="Protein TsetseEP domain-containing protein" evidence="2">
    <location>
        <begin position="17"/>
        <end position="332"/>
    </location>
</feature>
<proteinExistence type="predicted"/>
<feature type="domain" description="Protein TsetseEP" evidence="3">
    <location>
        <begin position="45"/>
        <end position="164"/>
    </location>
</feature>
<dbReference type="Proteomes" id="UP000008792">
    <property type="component" value="Unassembled WGS sequence"/>
</dbReference>
<dbReference type="KEGG" id="dvi:6626297"/>
<protein>
    <recommendedName>
        <fullName evidence="3">Protein TsetseEP domain-containing protein</fullName>
    </recommendedName>
</protein>
<feature type="compositionally biased region" description="Low complexity" evidence="1">
    <location>
        <begin position="232"/>
        <end position="264"/>
    </location>
</feature>
<dbReference type="AlphaFoldDB" id="B4LJY0"/>
<evidence type="ECO:0000313" key="4">
    <source>
        <dbReference type="EMBL" id="EDW61634.1"/>
    </source>
</evidence>
<dbReference type="InterPro" id="IPR007931">
    <property type="entry name" value="TsetseEP"/>
</dbReference>
<keyword evidence="2" id="KW-0732">Signal</keyword>
<evidence type="ECO:0000259" key="3">
    <source>
        <dbReference type="Pfam" id="PF05267"/>
    </source>
</evidence>
<dbReference type="PhylomeDB" id="B4LJY0"/>